<protein>
    <submittedName>
        <fullName evidence="3">Zinc ribbon domain-containing protein</fullName>
    </submittedName>
</protein>
<sequence>MPAYDYDCRTCGAFTELRPMSESASPADCPACGTTAPRVIRPVHIRGQRSATRYALEARNERSANEPKVVRHVGRKNADLEKHGHQHHRNRLDAHAHAHGHAHTPHRPWMVGH</sequence>
<comment type="caution">
    <text evidence="3">The sequence shown here is derived from an EMBL/GenBank/DDBJ whole genome shotgun (WGS) entry which is preliminary data.</text>
</comment>
<keyword evidence="4" id="KW-1185">Reference proteome</keyword>
<dbReference type="NCBIfam" id="TIGR02605">
    <property type="entry name" value="CxxC_CxxC_SSSS"/>
    <property type="match status" value="1"/>
</dbReference>
<feature type="compositionally biased region" description="Basic residues" evidence="1">
    <location>
        <begin position="97"/>
        <end position="106"/>
    </location>
</feature>
<evidence type="ECO:0000313" key="3">
    <source>
        <dbReference type="EMBL" id="MDF1585461.1"/>
    </source>
</evidence>
<dbReference type="Proteomes" id="UP001301140">
    <property type="component" value="Unassembled WGS sequence"/>
</dbReference>
<dbReference type="InterPro" id="IPR013429">
    <property type="entry name" value="Regulatory_FmdB_Zinc_ribbon"/>
</dbReference>
<organism evidence="3 4">
    <name type="scientific">Marinimicrococcus flavescens</name>
    <dbReference type="NCBI Taxonomy" id="3031815"/>
    <lineage>
        <taxon>Bacteria</taxon>
        <taxon>Pseudomonadati</taxon>
        <taxon>Pseudomonadota</taxon>
        <taxon>Alphaproteobacteria</taxon>
        <taxon>Geminicoccales</taxon>
        <taxon>Geminicoccaceae</taxon>
        <taxon>Marinimicrococcus</taxon>
    </lineage>
</organism>
<dbReference type="SMART" id="SM00834">
    <property type="entry name" value="CxxC_CXXC_SSSS"/>
    <property type="match status" value="1"/>
</dbReference>
<proteinExistence type="predicted"/>
<evidence type="ECO:0000313" key="4">
    <source>
        <dbReference type="Proteomes" id="UP001301140"/>
    </source>
</evidence>
<gene>
    <name evidence="3" type="ORF">PZ740_03565</name>
</gene>
<dbReference type="AlphaFoldDB" id="A0AAP3UZ34"/>
<name>A0AAP3UZ34_9PROT</name>
<feature type="region of interest" description="Disordered" evidence="1">
    <location>
        <begin position="94"/>
        <end position="113"/>
    </location>
</feature>
<feature type="domain" description="Putative regulatory protein FmdB zinc ribbon" evidence="2">
    <location>
        <begin position="1"/>
        <end position="41"/>
    </location>
</feature>
<accession>A0AAP3UZ34</accession>
<reference evidence="3 4" key="1">
    <citation type="submission" date="2023-03" db="EMBL/GenBank/DDBJ databases">
        <title>YIM 152171 draft genome.</title>
        <authorList>
            <person name="Yang Z."/>
        </authorList>
    </citation>
    <scope>NUCLEOTIDE SEQUENCE [LARGE SCALE GENOMIC DNA]</scope>
    <source>
        <strain evidence="3 4">YIM 152171</strain>
    </source>
</reference>
<dbReference type="EMBL" id="JARGEQ010000024">
    <property type="protein sequence ID" value="MDF1585461.1"/>
    <property type="molecule type" value="Genomic_DNA"/>
</dbReference>
<evidence type="ECO:0000259" key="2">
    <source>
        <dbReference type="SMART" id="SM00834"/>
    </source>
</evidence>
<evidence type="ECO:0000256" key="1">
    <source>
        <dbReference type="SAM" id="MobiDB-lite"/>
    </source>
</evidence>
<dbReference type="RefSeq" id="WP_327787879.1">
    <property type="nucleotide sequence ID" value="NZ_JARGEQ010000024.1"/>
</dbReference>
<dbReference type="Pfam" id="PF09723">
    <property type="entry name" value="Zn_ribbon_8"/>
    <property type="match status" value="1"/>
</dbReference>